<dbReference type="STRING" id="542762.A0A4S4E0V5"/>
<accession>A0A4S4E0V5</accession>
<feature type="disulfide bond" evidence="1">
    <location>
        <begin position="129"/>
        <end position="193"/>
    </location>
</feature>
<dbReference type="PROSITE" id="PS51367">
    <property type="entry name" value="THAUMATIN_2"/>
    <property type="match status" value="1"/>
</dbReference>
<dbReference type="PIRSF" id="PIRSF002703">
    <property type="entry name" value="Thaumatin"/>
    <property type="match status" value="1"/>
</dbReference>
<reference evidence="3 4" key="1">
    <citation type="journal article" date="2018" name="Proc. Natl. Acad. Sci. U.S.A.">
        <title>Draft genome sequence of Camellia sinensis var. sinensis provides insights into the evolution of the tea genome and tea quality.</title>
        <authorList>
            <person name="Wei C."/>
            <person name="Yang H."/>
            <person name="Wang S."/>
            <person name="Zhao J."/>
            <person name="Liu C."/>
            <person name="Gao L."/>
            <person name="Xia E."/>
            <person name="Lu Y."/>
            <person name="Tai Y."/>
            <person name="She G."/>
            <person name="Sun J."/>
            <person name="Cao H."/>
            <person name="Tong W."/>
            <person name="Gao Q."/>
            <person name="Li Y."/>
            <person name="Deng W."/>
            <person name="Jiang X."/>
            <person name="Wang W."/>
            <person name="Chen Q."/>
            <person name="Zhang S."/>
            <person name="Li H."/>
            <person name="Wu J."/>
            <person name="Wang P."/>
            <person name="Li P."/>
            <person name="Shi C."/>
            <person name="Zheng F."/>
            <person name="Jian J."/>
            <person name="Huang B."/>
            <person name="Shan D."/>
            <person name="Shi M."/>
            <person name="Fang C."/>
            <person name="Yue Y."/>
            <person name="Li F."/>
            <person name="Li D."/>
            <person name="Wei S."/>
            <person name="Han B."/>
            <person name="Jiang C."/>
            <person name="Yin Y."/>
            <person name="Xia T."/>
            <person name="Zhang Z."/>
            <person name="Bennetzen J.L."/>
            <person name="Zhao S."/>
            <person name="Wan X."/>
        </authorList>
    </citation>
    <scope>NUCLEOTIDE SEQUENCE [LARGE SCALE GENOMIC DNA]</scope>
    <source>
        <strain evidence="4">cv. Shuchazao</strain>
        <tissue evidence="3">Leaf</tissue>
    </source>
</reference>
<dbReference type="SMART" id="SM00205">
    <property type="entry name" value="THN"/>
    <property type="match status" value="1"/>
</dbReference>
<sequence length="236" mass="25744">MFTITSPWMFLMFFLVKSFPTNSFASTFTVTNNCPQTIWPGTLASLGTPQLSTIGFKLDSGQSVRISAFPGWSGQIWARTGCKFDKSGITMGTGADKKDFYDVSIVDGYNLPLIAAPQRVFGVCNATGCVSDLNTSCPKELQVVDGDNGGVGVVRCRSACEAFGLDQYCYSGEFANPTTCRPSSYSTIFKTACPRAYSYAFDDGLKEEEIGNWGFDLGPKLQTYSCQPNFMIFTLL</sequence>
<gene>
    <name evidence="3" type="ORF">TEA_027313</name>
</gene>
<dbReference type="PANTHER" id="PTHR31048">
    <property type="entry name" value="OS03G0233200 PROTEIN"/>
    <property type="match status" value="1"/>
</dbReference>
<feature type="disulfide bond" evidence="1">
    <location>
        <begin position="160"/>
        <end position="169"/>
    </location>
</feature>
<proteinExistence type="predicted"/>
<keyword evidence="1" id="KW-1015">Disulfide bond</keyword>
<organism evidence="3 4">
    <name type="scientific">Camellia sinensis var. sinensis</name>
    <name type="common">China tea</name>
    <dbReference type="NCBI Taxonomy" id="542762"/>
    <lineage>
        <taxon>Eukaryota</taxon>
        <taxon>Viridiplantae</taxon>
        <taxon>Streptophyta</taxon>
        <taxon>Embryophyta</taxon>
        <taxon>Tracheophyta</taxon>
        <taxon>Spermatophyta</taxon>
        <taxon>Magnoliopsida</taxon>
        <taxon>eudicotyledons</taxon>
        <taxon>Gunneridae</taxon>
        <taxon>Pentapetalae</taxon>
        <taxon>asterids</taxon>
        <taxon>Ericales</taxon>
        <taxon>Theaceae</taxon>
        <taxon>Camellia</taxon>
    </lineage>
</organism>
<dbReference type="Proteomes" id="UP000306102">
    <property type="component" value="Unassembled WGS sequence"/>
</dbReference>
<evidence type="ECO:0000256" key="2">
    <source>
        <dbReference type="SAM" id="SignalP"/>
    </source>
</evidence>
<evidence type="ECO:0000313" key="4">
    <source>
        <dbReference type="Proteomes" id="UP000306102"/>
    </source>
</evidence>
<feature type="disulfide bond" evidence="1">
    <location>
        <begin position="137"/>
        <end position="156"/>
    </location>
</feature>
<evidence type="ECO:0008006" key="5">
    <source>
        <dbReference type="Google" id="ProtNLM"/>
    </source>
</evidence>
<feature type="signal peptide" evidence="2">
    <location>
        <begin position="1"/>
        <end position="18"/>
    </location>
</feature>
<keyword evidence="4" id="KW-1185">Reference proteome</keyword>
<dbReference type="InterPro" id="IPR001938">
    <property type="entry name" value="Thaumatin"/>
</dbReference>
<name>A0A4S4E0V5_CAMSN</name>
<dbReference type="SUPFAM" id="SSF49870">
    <property type="entry name" value="Osmotin, thaumatin-like protein"/>
    <property type="match status" value="1"/>
</dbReference>
<feature type="chain" id="PRO_5020734779" description="Thaumatin-like protein" evidence="2">
    <location>
        <begin position="19"/>
        <end position="236"/>
    </location>
</feature>
<comment type="caution">
    <text evidence="3">The sequence shown here is derived from an EMBL/GenBank/DDBJ whole genome shotgun (WGS) entry which is preliminary data.</text>
</comment>
<dbReference type="EMBL" id="SDRB02008516">
    <property type="protein sequence ID" value="THG09428.1"/>
    <property type="molecule type" value="Genomic_DNA"/>
</dbReference>
<evidence type="ECO:0000256" key="1">
    <source>
        <dbReference type="PIRSR" id="PIRSR002703-1"/>
    </source>
</evidence>
<protein>
    <recommendedName>
        <fullName evidence="5">Thaumatin-like protein</fullName>
    </recommendedName>
</protein>
<evidence type="ECO:0000313" key="3">
    <source>
        <dbReference type="EMBL" id="THG09428.1"/>
    </source>
</evidence>
<dbReference type="AlphaFoldDB" id="A0A4S4E0V5"/>
<keyword evidence="2" id="KW-0732">Signal</keyword>
<dbReference type="Pfam" id="PF00314">
    <property type="entry name" value="Thaumatin"/>
    <property type="match status" value="2"/>
</dbReference>
<dbReference type="Gene3D" id="2.60.110.10">
    <property type="entry name" value="Thaumatin"/>
    <property type="match status" value="2"/>
</dbReference>
<dbReference type="InterPro" id="IPR037176">
    <property type="entry name" value="Osmotin/thaumatin-like_sf"/>
</dbReference>
<dbReference type="PRINTS" id="PR00347">
    <property type="entry name" value="THAUMATIN"/>
</dbReference>